<proteinExistence type="predicted"/>
<evidence type="ECO:0000313" key="3">
    <source>
        <dbReference type="Proteomes" id="UP000241954"/>
    </source>
</evidence>
<evidence type="ECO:0000313" key="2">
    <source>
        <dbReference type="EMBL" id="PSV99923.1"/>
    </source>
</evidence>
<accession>A0A2T3MRQ6</accession>
<feature type="domain" description="Cthe-2314-like HEPN" evidence="1">
    <location>
        <begin position="74"/>
        <end position="196"/>
    </location>
</feature>
<dbReference type="Pfam" id="PF18730">
    <property type="entry name" value="HEPN_Cthe2314"/>
    <property type="match status" value="1"/>
</dbReference>
<evidence type="ECO:0000259" key="1">
    <source>
        <dbReference type="Pfam" id="PF18730"/>
    </source>
</evidence>
<dbReference type="Proteomes" id="UP000241954">
    <property type="component" value="Unassembled WGS sequence"/>
</dbReference>
<organism evidence="2 3">
    <name type="scientific">Photobacterium iliopiscarium</name>
    <dbReference type="NCBI Taxonomy" id="56192"/>
    <lineage>
        <taxon>Bacteria</taxon>
        <taxon>Pseudomonadati</taxon>
        <taxon>Pseudomonadota</taxon>
        <taxon>Gammaproteobacteria</taxon>
        <taxon>Vibrionales</taxon>
        <taxon>Vibrionaceae</taxon>
        <taxon>Photobacterium</taxon>
    </lineage>
</organism>
<dbReference type="EMBL" id="PYLW01000001">
    <property type="protein sequence ID" value="PSV99923.1"/>
    <property type="molecule type" value="Genomic_DNA"/>
</dbReference>
<protein>
    <recommendedName>
        <fullName evidence="1">Cthe-2314-like HEPN domain-containing protein</fullName>
    </recommendedName>
</protein>
<gene>
    <name evidence="2" type="ORF">C9I88_01865</name>
</gene>
<reference evidence="2 3" key="1">
    <citation type="submission" date="2018-01" db="EMBL/GenBank/DDBJ databases">
        <title>Whole genome sequencing of Histamine producing bacteria.</title>
        <authorList>
            <person name="Butler K."/>
        </authorList>
    </citation>
    <scope>NUCLEOTIDE SEQUENCE [LARGE SCALE GENOMIC DNA]</scope>
    <source>
        <strain evidence="2 3">NCIMB 13481</strain>
    </source>
</reference>
<dbReference type="AlphaFoldDB" id="A0A2T3MRQ6"/>
<dbReference type="InterPro" id="IPR041394">
    <property type="entry name" value="HEPN_Cthe2314"/>
</dbReference>
<sequence>MKHSDNKNIKALYLQTTEYLLSGLNGIQNEEQTFPVSEKQKYAHDVCARVFEIDNAFQNLDLTIEYLKISAYPESEFDFSAHHSFHVENFLLRLTSVVDRCYLLAGSTVLLANKSIENNGGNREVLRELKTISPNGVKILGDLEKAIKPLRPLRNQVAHNNGYTNKNLLAVSMIENSTDDIKEKFTEIMSIESLKEIVINDSISLLEPILPIVNGLVTDLINELAKVYIKLIESNT</sequence>
<comment type="caution">
    <text evidence="2">The sequence shown here is derived from an EMBL/GenBank/DDBJ whole genome shotgun (WGS) entry which is preliminary data.</text>
</comment>
<dbReference type="RefSeq" id="WP_107236607.1">
    <property type="nucleotide sequence ID" value="NZ_PYLW01000001.1"/>
</dbReference>
<name>A0A2T3MRQ6_9GAMM</name>